<reference evidence="2" key="2">
    <citation type="submission" date="2021-04" db="EMBL/GenBank/DDBJ databases">
        <authorList>
            <person name="Gilroy R."/>
        </authorList>
    </citation>
    <scope>NUCLEOTIDE SEQUENCE</scope>
    <source>
        <strain evidence="2">ChiGjej4B4-7305</strain>
    </source>
</reference>
<comment type="caution">
    <text evidence="2">The sequence shown here is derived from an EMBL/GenBank/DDBJ whole genome shotgun (WGS) entry which is preliminary data.</text>
</comment>
<sequence>MSVLTAPAAPAPLKPVRPDPGSGWDPVAFTAAAGSYHTGDDDLPVRPQLVWSNGRLRELPDPQTWAGTVVRACVEALHGTRATAQLHRWLDPEVFTALHRRATLAARIRRGPPRGRAVRIRRVRPCRVAPGIWEAAVVLVDGRRVRAAAVRIEEHRGHWRATAVQIA</sequence>
<evidence type="ECO:0000313" key="2">
    <source>
        <dbReference type="EMBL" id="HIZ36276.1"/>
    </source>
</evidence>
<name>A0A9D2J4G0_9MICO</name>
<reference evidence="2" key="1">
    <citation type="journal article" date="2021" name="PeerJ">
        <title>Extensive microbial diversity within the chicken gut microbiome revealed by metagenomics and culture.</title>
        <authorList>
            <person name="Gilroy R."/>
            <person name="Ravi A."/>
            <person name="Getino M."/>
            <person name="Pursley I."/>
            <person name="Horton D.L."/>
            <person name="Alikhan N.F."/>
            <person name="Baker D."/>
            <person name="Gharbi K."/>
            <person name="Hall N."/>
            <person name="Watson M."/>
            <person name="Adriaenssens E.M."/>
            <person name="Foster-Nyarko E."/>
            <person name="Jarju S."/>
            <person name="Secka A."/>
            <person name="Antonio M."/>
            <person name="Oren A."/>
            <person name="Chaudhuri R.R."/>
            <person name="La Ragione R."/>
            <person name="Hildebrand F."/>
            <person name="Pallen M.J."/>
        </authorList>
    </citation>
    <scope>NUCLEOTIDE SEQUENCE</scope>
    <source>
        <strain evidence="2">ChiGjej4B4-7305</strain>
    </source>
</reference>
<accession>A0A9D2J4G0</accession>
<proteinExistence type="predicted"/>
<protein>
    <recommendedName>
        <fullName evidence="4">3-hydroxyacyl-CoA dehydrogenase</fullName>
    </recommendedName>
</protein>
<gene>
    <name evidence="2" type="ORF">H9815_10900</name>
</gene>
<evidence type="ECO:0008006" key="4">
    <source>
        <dbReference type="Google" id="ProtNLM"/>
    </source>
</evidence>
<dbReference type="EMBL" id="DXBY01000183">
    <property type="protein sequence ID" value="HIZ36276.1"/>
    <property type="molecule type" value="Genomic_DNA"/>
</dbReference>
<dbReference type="InterPro" id="IPR045596">
    <property type="entry name" value="DUF6459"/>
</dbReference>
<organism evidence="2 3">
    <name type="scientific">Candidatus Ruania gallistercoris</name>
    <dbReference type="NCBI Taxonomy" id="2838746"/>
    <lineage>
        <taxon>Bacteria</taxon>
        <taxon>Bacillati</taxon>
        <taxon>Actinomycetota</taxon>
        <taxon>Actinomycetes</taxon>
        <taxon>Micrococcales</taxon>
        <taxon>Ruaniaceae</taxon>
        <taxon>Ruania</taxon>
    </lineage>
</organism>
<dbReference type="Pfam" id="PF20060">
    <property type="entry name" value="DUF6459"/>
    <property type="match status" value="1"/>
</dbReference>
<feature type="region of interest" description="Disordered" evidence="1">
    <location>
        <begin position="1"/>
        <end position="22"/>
    </location>
</feature>
<evidence type="ECO:0000313" key="3">
    <source>
        <dbReference type="Proteomes" id="UP000824037"/>
    </source>
</evidence>
<dbReference type="Proteomes" id="UP000824037">
    <property type="component" value="Unassembled WGS sequence"/>
</dbReference>
<dbReference type="AlphaFoldDB" id="A0A9D2J4G0"/>
<evidence type="ECO:0000256" key="1">
    <source>
        <dbReference type="SAM" id="MobiDB-lite"/>
    </source>
</evidence>